<dbReference type="InterPro" id="IPR025202">
    <property type="entry name" value="PLD-like_dom"/>
</dbReference>
<feature type="non-terminal residue" evidence="9">
    <location>
        <position position="1"/>
    </location>
</feature>
<keyword evidence="6" id="KW-0443">Lipid metabolism</keyword>
<keyword evidence="10" id="KW-1185">Reference proteome</keyword>
<dbReference type="Gene3D" id="3.30.870.10">
    <property type="entry name" value="Endonuclease Chain A"/>
    <property type="match status" value="1"/>
</dbReference>
<dbReference type="SMART" id="SM00155">
    <property type="entry name" value="PLDc"/>
    <property type="match status" value="1"/>
</dbReference>
<dbReference type="Proteomes" id="UP000188320">
    <property type="component" value="Unassembled WGS sequence"/>
</dbReference>
<dbReference type="SUPFAM" id="SSF56024">
    <property type="entry name" value="Phospholipase D/nuclease"/>
    <property type="match status" value="1"/>
</dbReference>
<evidence type="ECO:0000256" key="5">
    <source>
        <dbReference type="ARBA" id="ARBA00022963"/>
    </source>
</evidence>
<evidence type="ECO:0000313" key="10">
    <source>
        <dbReference type="Proteomes" id="UP000188320"/>
    </source>
</evidence>
<dbReference type="PROSITE" id="PS50035">
    <property type="entry name" value="PLD"/>
    <property type="match status" value="1"/>
</dbReference>
<feature type="region of interest" description="Disordered" evidence="7">
    <location>
        <begin position="1"/>
        <end position="43"/>
    </location>
</feature>
<evidence type="ECO:0000256" key="3">
    <source>
        <dbReference type="ARBA" id="ARBA00022737"/>
    </source>
</evidence>
<comment type="caution">
    <text evidence="9">The sequence shown here is derived from an EMBL/GenBank/DDBJ whole genome shotgun (WGS) entry which is preliminary data.</text>
</comment>
<dbReference type="EC" id="3.1.4.4" evidence="2"/>
<protein>
    <recommendedName>
        <fullName evidence="2">phospholipase D</fullName>
        <ecNumber evidence="2">3.1.4.4</ecNumber>
    </recommendedName>
</protein>
<gene>
    <name evidence="9" type="ORF">AX774_g1586</name>
</gene>
<dbReference type="AlphaFoldDB" id="A0A1R1PVC6"/>
<dbReference type="GO" id="GO:0009395">
    <property type="term" value="P:phospholipid catabolic process"/>
    <property type="evidence" value="ECO:0007669"/>
    <property type="project" value="TreeGrafter"/>
</dbReference>
<dbReference type="EMBL" id="LSSK01000134">
    <property type="protein sequence ID" value="OMH84893.1"/>
    <property type="molecule type" value="Genomic_DNA"/>
</dbReference>
<name>A0A1R1PVC6_ZANCU</name>
<dbReference type="GO" id="GO:0004630">
    <property type="term" value="F:phospholipase D activity"/>
    <property type="evidence" value="ECO:0007669"/>
    <property type="project" value="UniProtKB-EC"/>
</dbReference>
<feature type="compositionally biased region" description="Low complexity" evidence="7">
    <location>
        <begin position="1"/>
        <end position="12"/>
    </location>
</feature>
<feature type="domain" description="PLD phosphodiesterase" evidence="8">
    <location>
        <begin position="170"/>
        <end position="197"/>
    </location>
</feature>
<evidence type="ECO:0000259" key="8">
    <source>
        <dbReference type="PROSITE" id="PS50035"/>
    </source>
</evidence>
<evidence type="ECO:0000256" key="7">
    <source>
        <dbReference type="SAM" id="MobiDB-lite"/>
    </source>
</evidence>
<sequence>GSPESFHTSSDSSVDKSSSESPVDGAVGSKEGSGTPEINLADVEDYDRPKRDIFLNAGVEFNPTTPRSNSSMLEGVLPKSKSPRGWYKKKRSRTASGNYFFLVNSILNGEKGTEKAPLALSKSRFQRLRDMPLHRRGFSLQEKVPDVTQLLDNISVDKKPPSSVVSLVAEQVYVHAKMMIVDDKIAVIGSANINDRSMAGNRDSEIAVVIEDGDCVDSFMDSQPYQATRFAHGLRMKLCHEHLGLAFDEESFYQNPNFFSHSKAVMDPLSNEFLELWDGSARKNHEIFKNVFKCTPDDSVRTFADYKKFVHPAHLKIPYGHSALQLIETDKELLEGLAPVSGHLVPFPLDFLAGESLEPKINQPDYYLPIDVYI</sequence>
<proteinExistence type="predicted"/>
<organism evidence="9 10">
    <name type="scientific">Zancudomyces culisetae</name>
    <name type="common">Gut fungus</name>
    <name type="synonym">Smittium culisetae</name>
    <dbReference type="NCBI Taxonomy" id="1213189"/>
    <lineage>
        <taxon>Eukaryota</taxon>
        <taxon>Fungi</taxon>
        <taxon>Fungi incertae sedis</taxon>
        <taxon>Zoopagomycota</taxon>
        <taxon>Kickxellomycotina</taxon>
        <taxon>Harpellomycetes</taxon>
        <taxon>Harpellales</taxon>
        <taxon>Legeriomycetaceae</taxon>
        <taxon>Zancudomyces</taxon>
    </lineage>
</organism>
<evidence type="ECO:0000256" key="2">
    <source>
        <dbReference type="ARBA" id="ARBA00012027"/>
    </source>
</evidence>
<dbReference type="PANTHER" id="PTHR18896:SF76">
    <property type="entry name" value="PHOSPHOLIPASE"/>
    <property type="match status" value="1"/>
</dbReference>
<feature type="region of interest" description="Disordered" evidence="7">
    <location>
        <begin position="64"/>
        <end position="88"/>
    </location>
</feature>
<keyword evidence="4" id="KW-0378">Hydrolase</keyword>
<evidence type="ECO:0000256" key="1">
    <source>
        <dbReference type="ARBA" id="ARBA00000798"/>
    </source>
</evidence>
<evidence type="ECO:0000256" key="6">
    <source>
        <dbReference type="ARBA" id="ARBA00023098"/>
    </source>
</evidence>
<keyword evidence="3" id="KW-0677">Repeat</keyword>
<reference evidence="10" key="1">
    <citation type="submission" date="2017-01" db="EMBL/GenBank/DDBJ databases">
        <authorList>
            <person name="Wang Y."/>
            <person name="White M."/>
            <person name="Kvist S."/>
            <person name="Moncalvo J.-M."/>
        </authorList>
    </citation>
    <scope>NUCLEOTIDE SEQUENCE [LARGE SCALE GENOMIC DNA]</scope>
    <source>
        <strain evidence="10">COL-18-3</strain>
    </source>
</reference>
<dbReference type="PANTHER" id="PTHR18896">
    <property type="entry name" value="PHOSPHOLIPASE D"/>
    <property type="match status" value="1"/>
</dbReference>
<evidence type="ECO:0000256" key="4">
    <source>
        <dbReference type="ARBA" id="ARBA00022801"/>
    </source>
</evidence>
<dbReference type="OrthoDB" id="14911at2759"/>
<dbReference type="InterPro" id="IPR001736">
    <property type="entry name" value="PLipase_D/transphosphatidylase"/>
</dbReference>
<keyword evidence="5" id="KW-0442">Lipid degradation</keyword>
<accession>A0A1R1PVC6</accession>
<comment type="catalytic activity">
    <reaction evidence="1">
        <text>a 1,2-diacyl-sn-glycero-3-phosphocholine + H2O = a 1,2-diacyl-sn-glycero-3-phosphate + choline + H(+)</text>
        <dbReference type="Rhea" id="RHEA:14445"/>
        <dbReference type="ChEBI" id="CHEBI:15354"/>
        <dbReference type="ChEBI" id="CHEBI:15377"/>
        <dbReference type="ChEBI" id="CHEBI:15378"/>
        <dbReference type="ChEBI" id="CHEBI:57643"/>
        <dbReference type="ChEBI" id="CHEBI:58608"/>
        <dbReference type="EC" id="3.1.4.4"/>
    </reaction>
</comment>
<evidence type="ECO:0000313" key="9">
    <source>
        <dbReference type="EMBL" id="OMH84893.1"/>
    </source>
</evidence>
<dbReference type="InterPro" id="IPR015679">
    <property type="entry name" value="PLipase_D_fam"/>
</dbReference>
<dbReference type="Pfam" id="PF13091">
    <property type="entry name" value="PLDc_2"/>
    <property type="match status" value="1"/>
</dbReference>